<gene>
    <name evidence="2" type="ORF">ACHHYP_17139</name>
</gene>
<keyword evidence="1" id="KW-0812">Transmembrane</keyword>
<dbReference type="EMBL" id="JNBR01002868">
    <property type="protein sequence ID" value="OQR80835.1"/>
    <property type="molecule type" value="Genomic_DNA"/>
</dbReference>
<feature type="transmembrane region" description="Helical" evidence="1">
    <location>
        <begin position="240"/>
        <end position="261"/>
    </location>
</feature>
<sequence length="468" mass="53520">MYPTLCKPRTLDIERRRVFLSGSEYSDVRYHEPMAGRSKLGMAFYLVAIGRSKLYLFDLENTNSAPVVIHYKIMESVSKVIPSRYGPERQILLSDDSELYAVTTMEMNATKMTTTVYHLASFEANSKAFVYLHQSWETYLESVAMAPPPATVSPSQITVLFHDLMAEFAATTQLHIRQQLLDELSTSATTCLLLKRLFFSEDTQFALDELTCRGLPSYLTRQLICLDDRSKSPVARNLQLGFIFSVLICYVLATLRCFHAMLFDSYALPERFVFLEFVGLSFKDLIAVFALNYRKGSVDSALTEDDRNTQRALRASIIEIQAAVLLQLYALHDEEFCAPDFPPGYRFEFVTRQLSGVSFFDLLLAASTSFGWFQRVVARAGLVFSFILDDAHQLHLSLRLYRLVSIVYLSLATNYRVREWICDDCYDSYTLLWCNSVPLQRWAEEKDVFACRAMTNICHILRVCAEGN</sequence>
<keyword evidence="3" id="KW-1185">Reference proteome</keyword>
<accession>A0A1V9Y540</accession>
<proteinExistence type="predicted"/>
<organism evidence="2 3">
    <name type="scientific">Achlya hypogyna</name>
    <name type="common">Oomycete</name>
    <name type="synonym">Protoachlya hypogyna</name>
    <dbReference type="NCBI Taxonomy" id="1202772"/>
    <lineage>
        <taxon>Eukaryota</taxon>
        <taxon>Sar</taxon>
        <taxon>Stramenopiles</taxon>
        <taxon>Oomycota</taxon>
        <taxon>Saprolegniomycetes</taxon>
        <taxon>Saprolegniales</taxon>
        <taxon>Achlyaceae</taxon>
        <taxon>Achlya</taxon>
    </lineage>
</organism>
<reference evidence="2 3" key="1">
    <citation type="journal article" date="2014" name="Genome Biol. Evol.">
        <title>The secreted proteins of Achlya hypogyna and Thraustotheca clavata identify the ancestral oomycete secretome and reveal gene acquisitions by horizontal gene transfer.</title>
        <authorList>
            <person name="Misner I."/>
            <person name="Blouin N."/>
            <person name="Leonard G."/>
            <person name="Richards T.A."/>
            <person name="Lane C.E."/>
        </authorList>
    </citation>
    <scope>NUCLEOTIDE SEQUENCE [LARGE SCALE GENOMIC DNA]</scope>
    <source>
        <strain evidence="2 3">ATCC 48635</strain>
    </source>
</reference>
<keyword evidence="1" id="KW-1133">Transmembrane helix</keyword>
<dbReference type="OrthoDB" id="127076at2759"/>
<evidence type="ECO:0000256" key="1">
    <source>
        <dbReference type="SAM" id="Phobius"/>
    </source>
</evidence>
<dbReference type="AlphaFoldDB" id="A0A1V9Y540"/>
<evidence type="ECO:0000313" key="2">
    <source>
        <dbReference type="EMBL" id="OQR80835.1"/>
    </source>
</evidence>
<dbReference type="Proteomes" id="UP000243579">
    <property type="component" value="Unassembled WGS sequence"/>
</dbReference>
<protein>
    <submittedName>
        <fullName evidence="2">Uncharacterized protein</fullName>
    </submittedName>
</protein>
<keyword evidence="1" id="KW-0472">Membrane</keyword>
<evidence type="ECO:0000313" key="3">
    <source>
        <dbReference type="Proteomes" id="UP000243579"/>
    </source>
</evidence>
<comment type="caution">
    <text evidence="2">The sequence shown here is derived from an EMBL/GenBank/DDBJ whole genome shotgun (WGS) entry which is preliminary data.</text>
</comment>
<feature type="transmembrane region" description="Helical" evidence="1">
    <location>
        <begin position="273"/>
        <end position="291"/>
    </location>
</feature>
<name>A0A1V9Y540_ACHHY</name>